<dbReference type="RefSeq" id="WP_355402206.1">
    <property type="nucleotide sequence ID" value="NZ_JBEGHN010000056.1"/>
</dbReference>
<accession>A0ABV2V6Y3</accession>
<gene>
    <name evidence="1" type="ORF">ABZZ21_34540</name>
</gene>
<keyword evidence="2" id="KW-1185">Reference proteome</keyword>
<comment type="caution">
    <text evidence="1">The sequence shown here is derived from an EMBL/GenBank/DDBJ whole genome shotgun (WGS) entry which is preliminary data.</text>
</comment>
<evidence type="ECO:0000313" key="2">
    <source>
        <dbReference type="Proteomes" id="UP001550210"/>
    </source>
</evidence>
<name>A0ABV2V6Y3_9ACTN</name>
<dbReference type="Proteomes" id="UP001550210">
    <property type="component" value="Unassembled WGS sequence"/>
</dbReference>
<organism evidence="1 2">
    <name type="scientific">Streptomyces ossamyceticus</name>
    <dbReference type="NCBI Taxonomy" id="249581"/>
    <lineage>
        <taxon>Bacteria</taxon>
        <taxon>Bacillati</taxon>
        <taxon>Actinomycetota</taxon>
        <taxon>Actinomycetes</taxon>
        <taxon>Kitasatosporales</taxon>
        <taxon>Streptomycetaceae</taxon>
        <taxon>Streptomyces</taxon>
    </lineage>
</organism>
<sequence>MSEITDGGAGRTCDLRQRITIGRAETEVGVVAQYRSHIAELGGFARARCPSDAY</sequence>
<reference evidence="1 2" key="1">
    <citation type="submission" date="2024-06" db="EMBL/GenBank/DDBJ databases">
        <title>The Natural Products Discovery Center: Release of the First 8490 Sequenced Strains for Exploring Actinobacteria Biosynthetic Diversity.</title>
        <authorList>
            <person name="Kalkreuter E."/>
            <person name="Kautsar S.A."/>
            <person name="Yang D."/>
            <person name="Bader C.D."/>
            <person name="Teijaro C.N."/>
            <person name="Fluegel L."/>
            <person name="Davis C.M."/>
            <person name="Simpson J.R."/>
            <person name="Lauterbach L."/>
            <person name="Steele A.D."/>
            <person name="Gui C."/>
            <person name="Meng S."/>
            <person name="Li G."/>
            <person name="Viehrig K."/>
            <person name="Ye F."/>
            <person name="Su P."/>
            <person name="Kiefer A.F."/>
            <person name="Nichols A."/>
            <person name="Cepeda A.J."/>
            <person name="Yan W."/>
            <person name="Fan B."/>
            <person name="Jiang Y."/>
            <person name="Adhikari A."/>
            <person name="Zheng C.-J."/>
            <person name="Schuster L."/>
            <person name="Cowan T.M."/>
            <person name="Smanski M.J."/>
            <person name="Chevrette M.G."/>
            <person name="De Carvalho L.P.S."/>
            <person name="Shen B."/>
        </authorList>
    </citation>
    <scope>NUCLEOTIDE SEQUENCE [LARGE SCALE GENOMIC DNA]</scope>
    <source>
        <strain evidence="1 2">NPDC006434</strain>
    </source>
</reference>
<proteinExistence type="predicted"/>
<evidence type="ECO:0000313" key="1">
    <source>
        <dbReference type="EMBL" id="MET9849582.1"/>
    </source>
</evidence>
<dbReference type="EMBL" id="JBEXPZ010000055">
    <property type="protein sequence ID" value="MET9849582.1"/>
    <property type="molecule type" value="Genomic_DNA"/>
</dbReference>
<protein>
    <submittedName>
        <fullName evidence="1">Uncharacterized protein</fullName>
    </submittedName>
</protein>